<evidence type="ECO:0000256" key="4">
    <source>
        <dbReference type="ARBA" id="ARBA00023136"/>
    </source>
</evidence>
<evidence type="ECO:0000256" key="2">
    <source>
        <dbReference type="ARBA" id="ARBA00007248"/>
    </source>
</evidence>
<comment type="similarity">
    <text evidence="2">Belongs to the bacteroidetes fimbrillin superfamily. FimB/Mfa2 family.</text>
</comment>
<gene>
    <name evidence="9" type="ORF">BC742_2757</name>
</gene>
<dbReference type="EMBL" id="RBXN01000014">
    <property type="protein sequence ID" value="RKT49215.1"/>
    <property type="molecule type" value="Genomic_DNA"/>
</dbReference>
<evidence type="ECO:0000256" key="8">
    <source>
        <dbReference type="SAM" id="MobiDB-lite"/>
    </source>
</evidence>
<comment type="caution">
    <text evidence="9">The sequence shown here is derived from an EMBL/GenBank/DDBJ whole genome shotgun (WGS) entry which is preliminary data.</text>
</comment>
<dbReference type="GO" id="GO:0009279">
    <property type="term" value="C:cell outer membrane"/>
    <property type="evidence" value="ECO:0007669"/>
    <property type="project" value="UniProtKB-SubCell"/>
</dbReference>
<evidence type="ECO:0000256" key="3">
    <source>
        <dbReference type="ARBA" id="ARBA00022729"/>
    </source>
</evidence>
<dbReference type="InterPro" id="IPR014941">
    <property type="entry name" value="FimB/Mfa2/Mfa3"/>
</dbReference>
<dbReference type="Pfam" id="PF08842">
    <property type="entry name" value="Mfa2"/>
    <property type="match status" value="1"/>
</dbReference>
<keyword evidence="6" id="KW-0998">Cell outer membrane</keyword>
<evidence type="ECO:0000256" key="7">
    <source>
        <dbReference type="ARBA" id="ARBA00023288"/>
    </source>
</evidence>
<dbReference type="PROSITE" id="PS51257">
    <property type="entry name" value="PROKAR_LIPOPROTEIN"/>
    <property type="match status" value="1"/>
</dbReference>
<organism evidence="9 10">
    <name type="scientific">Coprobacter fastidiosus NSB1 = JCM 33896</name>
    <dbReference type="NCBI Taxonomy" id="1349822"/>
    <lineage>
        <taxon>Bacteria</taxon>
        <taxon>Pseudomonadati</taxon>
        <taxon>Bacteroidota</taxon>
        <taxon>Bacteroidia</taxon>
        <taxon>Bacteroidales</taxon>
        <taxon>Barnesiellaceae</taxon>
        <taxon>Coprobacter</taxon>
    </lineage>
</organism>
<sequence length="286" mass="31686">MKKLIYFFVLTFLFVSCCKDDDPINEKSSIEISDSKTDEGESNNPEDKTEVQRVTITATVGDKFTLPVGTRCEAEFYDAEGKKLDCKKMIASASERSFNIGAELDKSKQYTCLLWFDNGYYGYDISEGLKSIKMSTKPALAFYGKLEFNSETTTHSIEMKPAVAQVVLKLNNVVQTGSGLFSVSEATPINYVFDVNAGTAISTDEIYIPKTVFLLNNSGKVAEFYTFTPDGGITVNLQVNYNDKSKTTENVTLQKGRVTTLEGDSEALDFSTSITNMPETDVHTEM</sequence>
<proteinExistence type="inferred from homology"/>
<feature type="region of interest" description="Disordered" evidence="8">
    <location>
        <begin position="29"/>
        <end position="50"/>
    </location>
</feature>
<name>A0A495VLK5_9BACT</name>
<evidence type="ECO:0000256" key="5">
    <source>
        <dbReference type="ARBA" id="ARBA00023139"/>
    </source>
</evidence>
<evidence type="ECO:0000256" key="1">
    <source>
        <dbReference type="ARBA" id="ARBA00004442"/>
    </source>
</evidence>
<dbReference type="AlphaFoldDB" id="A0A495VLK5"/>
<accession>A0A495VLK5</accession>
<keyword evidence="3" id="KW-0732">Signal</keyword>
<evidence type="ECO:0000313" key="10">
    <source>
        <dbReference type="Proteomes" id="UP000269493"/>
    </source>
</evidence>
<reference evidence="9 10" key="1">
    <citation type="submission" date="2018-10" db="EMBL/GenBank/DDBJ databases">
        <title>Genomic Encyclopedia of Archaeal and Bacterial Type Strains, Phase II (KMG-II): from individual species to whole genera.</title>
        <authorList>
            <person name="Goeker M."/>
        </authorList>
    </citation>
    <scope>NUCLEOTIDE SEQUENCE [LARGE SCALE GENOMIC DNA]</scope>
    <source>
        <strain evidence="9 10">NSB1</strain>
    </source>
</reference>
<keyword evidence="5" id="KW-0564">Palmitate</keyword>
<evidence type="ECO:0000313" key="9">
    <source>
        <dbReference type="EMBL" id="RKT49215.1"/>
    </source>
</evidence>
<protein>
    <recommendedName>
        <fullName evidence="11">Fimbrillin-like protein</fullName>
    </recommendedName>
</protein>
<keyword evidence="7" id="KW-0449">Lipoprotein</keyword>
<comment type="subcellular location">
    <subcellularLocation>
        <location evidence="1">Cell outer membrane</location>
    </subcellularLocation>
</comment>
<evidence type="ECO:0008006" key="11">
    <source>
        <dbReference type="Google" id="ProtNLM"/>
    </source>
</evidence>
<dbReference type="Proteomes" id="UP000269493">
    <property type="component" value="Unassembled WGS sequence"/>
</dbReference>
<evidence type="ECO:0000256" key="6">
    <source>
        <dbReference type="ARBA" id="ARBA00023237"/>
    </source>
</evidence>
<keyword evidence="10" id="KW-1185">Reference proteome</keyword>
<keyword evidence="4" id="KW-0472">Membrane</keyword>